<dbReference type="SUPFAM" id="SSF46689">
    <property type="entry name" value="Homeodomain-like"/>
    <property type="match status" value="2"/>
</dbReference>
<dbReference type="PROSITE" id="PS01124">
    <property type="entry name" value="HTH_ARAC_FAMILY_2"/>
    <property type="match status" value="1"/>
</dbReference>
<dbReference type="GO" id="GO:0003700">
    <property type="term" value="F:DNA-binding transcription factor activity"/>
    <property type="evidence" value="ECO:0007669"/>
    <property type="project" value="InterPro"/>
</dbReference>
<dbReference type="InterPro" id="IPR009057">
    <property type="entry name" value="Homeodomain-like_sf"/>
</dbReference>
<dbReference type="InterPro" id="IPR020449">
    <property type="entry name" value="Tscrpt_reg_AraC-type_HTH"/>
</dbReference>
<dbReference type="PANTHER" id="PTHR47893:SF1">
    <property type="entry name" value="REGULATORY PROTEIN PCHR"/>
    <property type="match status" value="1"/>
</dbReference>
<comment type="caution">
    <text evidence="5">The sequence shown here is derived from an EMBL/GenBank/DDBJ whole genome shotgun (WGS) entry which is preliminary data.</text>
</comment>
<dbReference type="PRINTS" id="PR00032">
    <property type="entry name" value="HTHARAC"/>
</dbReference>
<evidence type="ECO:0000256" key="1">
    <source>
        <dbReference type="ARBA" id="ARBA00023015"/>
    </source>
</evidence>
<name>A0A9X1P898_9BACT</name>
<evidence type="ECO:0000259" key="4">
    <source>
        <dbReference type="PROSITE" id="PS01124"/>
    </source>
</evidence>
<dbReference type="PANTHER" id="PTHR47893">
    <property type="entry name" value="REGULATORY PROTEIN PCHR"/>
    <property type="match status" value="1"/>
</dbReference>
<keyword evidence="3" id="KW-0804">Transcription</keyword>
<dbReference type="SMART" id="SM00342">
    <property type="entry name" value="HTH_ARAC"/>
    <property type="match status" value="1"/>
</dbReference>
<dbReference type="Gene3D" id="1.10.10.60">
    <property type="entry name" value="Homeodomain-like"/>
    <property type="match status" value="1"/>
</dbReference>
<dbReference type="AlphaFoldDB" id="A0A9X1P898"/>
<accession>A0A9X1P898</accession>
<dbReference type="EMBL" id="JAJTTA010000002">
    <property type="protein sequence ID" value="MCF0039812.1"/>
    <property type="molecule type" value="Genomic_DNA"/>
</dbReference>
<gene>
    <name evidence="5" type="ORF">LXM24_06920</name>
</gene>
<evidence type="ECO:0000313" key="5">
    <source>
        <dbReference type="EMBL" id="MCF0039812.1"/>
    </source>
</evidence>
<feature type="domain" description="HTH araC/xylS-type" evidence="4">
    <location>
        <begin position="238"/>
        <end position="336"/>
    </location>
</feature>
<evidence type="ECO:0000313" key="6">
    <source>
        <dbReference type="Proteomes" id="UP001139700"/>
    </source>
</evidence>
<evidence type="ECO:0000256" key="3">
    <source>
        <dbReference type="ARBA" id="ARBA00023163"/>
    </source>
</evidence>
<evidence type="ECO:0000256" key="2">
    <source>
        <dbReference type="ARBA" id="ARBA00023125"/>
    </source>
</evidence>
<keyword evidence="1" id="KW-0805">Transcription regulation</keyword>
<dbReference type="InterPro" id="IPR018060">
    <property type="entry name" value="HTH_AraC"/>
</dbReference>
<keyword evidence="2" id="KW-0238">DNA-binding</keyword>
<keyword evidence="6" id="KW-1185">Reference proteome</keyword>
<proteinExistence type="predicted"/>
<dbReference type="InterPro" id="IPR018062">
    <property type="entry name" value="HTH_AraC-typ_CS"/>
</dbReference>
<reference evidence="5" key="1">
    <citation type="submission" date="2021-12" db="EMBL/GenBank/DDBJ databases">
        <title>Novel species in genus Dyadobacter.</title>
        <authorList>
            <person name="Ma C."/>
        </authorList>
    </citation>
    <scope>NUCLEOTIDE SEQUENCE</scope>
    <source>
        <strain evidence="5">CY399</strain>
    </source>
</reference>
<sequence>MEYQGQQSCETDLEKKKTNHSWQFPDFTGHAKEEVTENDLIYDDERTKGIGKELITEGLFVWYGHFQVLSDKPLLVRTSGSHIQMNFSLQSSTTYFSETSSKPFVRFKTQQHNLFLLPERNLVVQWKHNEQVEVFAVNMSTDFFFNNLPATHPLYMHFQRGIDAVLPAFMSMRNLPLTSKMISSLFEILNCSYSGYHKSLFIKAKVIELMALQFEQYEQLPLPDITSSLKEADKEKMHLARKILSENLDKPWSLKDIARQIGTNEFNLKKYFKEVFGKPVFGYLHDLRMENSMLMLQQPGSKIGEISQKTGYKNPTHFTAAFKKYYGILPNKIRIGIFNLIHFSEYIMQLFSEYSGETSMLEVI</sequence>
<protein>
    <submittedName>
        <fullName evidence="5">AraC family transcriptional regulator</fullName>
    </submittedName>
</protein>
<dbReference type="GO" id="GO:0043565">
    <property type="term" value="F:sequence-specific DNA binding"/>
    <property type="evidence" value="ECO:0007669"/>
    <property type="project" value="InterPro"/>
</dbReference>
<dbReference type="Pfam" id="PF12833">
    <property type="entry name" value="HTH_18"/>
    <property type="match status" value="1"/>
</dbReference>
<organism evidence="5 6">
    <name type="scientific">Dyadobacter fanqingshengii</name>
    <dbReference type="NCBI Taxonomy" id="2906443"/>
    <lineage>
        <taxon>Bacteria</taxon>
        <taxon>Pseudomonadati</taxon>
        <taxon>Bacteroidota</taxon>
        <taxon>Cytophagia</taxon>
        <taxon>Cytophagales</taxon>
        <taxon>Spirosomataceae</taxon>
        <taxon>Dyadobacter</taxon>
    </lineage>
</organism>
<dbReference type="InterPro" id="IPR053142">
    <property type="entry name" value="PchR_regulatory_protein"/>
</dbReference>
<dbReference type="RefSeq" id="WP_234612251.1">
    <property type="nucleotide sequence ID" value="NZ_CP098806.1"/>
</dbReference>
<dbReference type="Proteomes" id="UP001139700">
    <property type="component" value="Unassembled WGS sequence"/>
</dbReference>
<dbReference type="PROSITE" id="PS00041">
    <property type="entry name" value="HTH_ARAC_FAMILY_1"/>
    <property type="match status" value="1"/>
</dbReference>